<dbReference type="EMBL" id="JAZEWV010000002">
    <property type="protein sequence ID" value="MEE4541252.1"/>
    <property type="molecule type" value="Genomic_DNA"/>
</dbReference>
<keyword evidence="6" id="KW-0034">Amyloid</keyword>
<keyword evidence="4 9" id="KW-0732">Signal</keyword>
<evidence type="ECO:0000256" key="9">
    <source>
        <dbReference type="SAM" id="SignalP"/>
    </source>
</evidence>
<protein>
    <submittedName>
        <fullName evidence="11">Chaplin</fullName>
    </submittedName>
</protein>
<feature type="signal peptide" evidence="9">
    <location>
        <begin position="1"/>
        <end position="28"/>
    </location>
</feature>
<evidence type="ECO:0000256" key="2">
    <source>
        <dbReference type="ARBA" id="ARBA00022512"/>
    </source>
</evidence>
<evidence type="ECO:0000256" key="8">
    <source>
        <dbReference type="SAM" id="Phobius"/>
    </source>
</evidence>
<organism evidence="11 12">
    <name type="scientific">Actinacidiphila polyblastidii</name>
    <dbReference type="NCBI Taxonomy" id="3110430"/>
    <lineage>
        <taxon>Bacteria</taxon>
        <taxon>Bacillati</taxon>
        <taxon>Actinomycetota</taxon>
        <taxon>Actinomycetes</taxon>
        <taxon>Kitasatosporales</taxon>
        <taxon>Streptomycetaceae</taxon>
        <taxon>Actinacidiphila</taxon>
    </lineage>
</organism>
<evidence type="ECO:0000256" key="3">
    <source>
        <dbReference type="ARBA" id="ARBA00022525"/>
    </source>
</evidence>
<reference evidence="11 12" key="1">
    <citation type="submission" date="2023-12" db="EMBL/GenBank/DDBJ databases">
        <title>Streptomyces sp. V4-01.</title>
        <authorList>
            <person name="Somphong A."/>
            <person name="Phongsopitanun W."/>
        </authorList>
    </citation>
    <scope>NUCLEOTIDE SEQUENCE [LARGE SCALE GENOMIC DNA]</scope>
    <source>
        <strain evidence="11 12">V4-01</strain>
    </source>
</reference>
<keyword evidence="8" id="KW-0812">Transmembrane</keyword>
<evidence type="ECO:0000256" key="7">
    <source>
        <dbReference type="SAM" id="MobiDB-lite"/>
    </source>
</evidence>
<keyword evidence="8" id="KW-1133">Transmembrane helix</keyword>
<keyword evidence="12" id="KW-1185">Reference proteome</keyword>
<comment type="caution">
    <text evidence="11">The sequence shown here is derived from an EMBL/GenBank/DDBJ whole genome shotgun (WGS) entry which is preliminary data.</text>
</comment>
<accession>A0ABU7P847</accession>
<evidence type="ECO:0000256" key="1">
    <source>
        <dbReference type="ARBA" id="ARBA00004191"/>
    </source>
</evidence>
<evidence type="ECO:0000256" key="5">
    <source>
        <dbReference type="ARBA" id="ARBA00022889"/>
    </source>
</evidence>
<keyword evidence="8" id="KW-0472">Membrane</keyword>
<keyword evidence="5" id="KW-0130">Cell adhesion</keyword>
<feature type="region of interest" description="Disordered" evidence="7">
    <location>
        <begin position="76"/>
        <end position="111"/>
    </location>
</feature>
<evidence type="ECO:0000313" key="11">
    <source>
        <dbReference type="EMBL" id="MEE4541252.1"/>
    </source>
</evidence>
<feature type="compositionally biased region" description="Pro residues" evidence="7">
    <location>
        <begin position="83"/>
        <end position="100"/>
    </location>
</feature>
<evidence type="ECO:0000259" key="10">
    <source>
        <dbReference type="PROSITE" id="PS51884"/>
    </source>
</evidence>
<comment type="subcellular location">
    <subcellularLocation>
        <location evidence="1">Secreted</location>
        <location evidence="1">Cell wall</location>
    </subcellularLocation>
</comment>
<keyword evidence="3" id="KW-0964">Secreted</keyword>
<feature type="domain" description="Chaplin" evidence="10">
    <location>
        <begin position="39"/>
        <end position="79"/>
    </location>
</feature>
<name>A0ABU7P847_9ACTN</name>
<dbReference type="InterPro" id="IPR005528">
    <property type="entry name" value="ChpA-H"/>
</dbReference>
<feature type="chain" id="PRO_5045884213" evidence="9">
    <location>
        <begin position="29"/>
        <end position="168"/>
    </location>
</feature>
<evidence type="ECO:0000256" key="4">
    <source>
        <dbReference type="ARBA" id="ARBA00022729"/>
    </source>
</evidence>
<evidence type="ECO:0000313" key="12">
    <source>
        <dbReference type="Proteomes" id="UP001344658"/>
    </source>
</evidence>
<gene>
    <name evidence="11" type="ORF">V2S66_04630</name>
</gene>
<dbReference type="PROSITE" id="PS51884">
    <property type="entry name" value="CHAPLIN"/>
    <property type="match status" value="1"/>
</dbReference>
<dbReference type="RefSeq" id="WP_330793126.1">
    <property type="nucleotide sequence ID" value="NZ_JAZEWV010000002.1"/>
</dbReference>
<keyword evidence="2" id="KW-0134">Cell wall</keyword>
<dbReference type="Pfam" id="PF03777">
    <property type="entry name" value="ChpA-C"/>
    <property type="match status" value="1"/>
</dbReference>
<proteinExistence type="predicted"/>
<sequence>MRQILSRGVLTVAAASSILAVSGGYASADSDGNGTASGSPGLLSGNSVSVPVEAPVNVCGNSVDGAAALNPAFGNTCVNGAPPAQPPASPRPAAPAPQAPPRQREVPPAPHAAPVHEVLAETGFGGAETGAAAAAAAALLLGGALLYRRSARTAPARSGRASGGHARR</sequence>
<evidence type="ECO:0000256" key="6">
    <source>
        <dbReference type="ARBA" id="ARBA00023087"/>
    </source>
</evidence>
<feature type="transmembrane region" description="Helical" evidence="8">
    <location>
        <begin position="129"/>
        <end position="147"/>
    </location>
</feature>
<dbReference type="Proteomes" id="UP001344658">
    <property type="component" value="Unassembled WGS sequence"/>
</dbReference>